<dbReference type="GeneID" id="19943856"/>
<evidence type="ECO:0000313" key="2">
    <source>
        <dbReference type="Proteomes" id="UP000030762"/>
    </source>
</evidence>
<dbReference type="Proteomes" id="UP000030762">
    <property type="component" value="Unassembled WGS sequence"/>
</dbReference>
<dbReference type="OrthoDB" id="129364at2759"/>
<sequence>MMRGRHEAAIDASIGLVTRKEMEDMRKQALDLAASGRVILTVAPDQPPPAYYVQGDLDFYSDDNLKVRMSLRPHPTMARLTRLFWKAIVVSPAIAMNYKGYEQLFLLIHKVLIELFALDESVAQIQEDWSHDVSAHEAYIEYPPFHESLFELIDIWCDSIEIEDYANMLYLLWKSVMDYPPSGGRAILRHLSDVSFKDIVSLVRNHPLTIAEIELKIEQAGKPLKLPPLHAPSPLSAVIEATSDTSLGSDGSEKDGDVRVVECAAAVAPLPEGYIKTSVAHTMASTLPSLAPPRVEVAALLAPVTSGANMTNLPSLARRHIDNQIDNGKLDEEDPSSHRRRTELCSAVDDRVTAATEARTALCLTPRISPWRYRFVKMPPTRSQVTLTSTPMLMPRGSPPKTAIVWGASQLALSHSGVAPPTRGSSSRHRHTRPCTNGSIFAAAVQTPLDTNLSVDGRSPRKPSTARDRVYFLGDSNALDDNAVIMNVGRGGLCGELMVIPLSPPRKRDPARSLVTNHTRSSFIDDQWTPQLLAVRSPMKVTPLSSHLPTPSAPPLAQLFPRAVSLMPRAAAPSKPLEEPTQEAA</sequence>
<name>T0QYD6_SAPDV</name>
<keyword evidence="2" id="KW-1185">Reference proteome</keyword>
<dbReference type="VEuPathDB" id="FungiDB:SDRG_03129"/>
<dbReference type="AlphaFoldDB" id="T0QYD6"/>
<dbReference type="eggNOG" id="ENOG502RY3W">
    <property type="taxonomic scope" value="Eukaryota"/>
</dbReference>
<reference evidence="1 2" key="1">
    <citation type="submission" date="2012-04" db="EMBL/GenBank/DDBJ databases">
        <title>The Genome Sequence of Saprolegnia declina VS20.</title>
        <authorList>
            <consortium name="The Broad Institute Genome Sequencing Platform"/>
            <person name="Russ C."/>
            <person name="Nusbaum C."/>
            <person name="Tyler B."/>
            <person name="van West P."/>
            <person name="Dieguez-Uribeondo J."/>
            <person name="de Bruijn I."/>
            <person name="Tripathy S."/>
            <person name="Jiang R."/>
            <person name="Young S.K."/>
            <person name="Zeng Q."/>
            <person name="Gargeya S."/>
            <person name="Fitzgerald M."/>
            <person name="Haas B."/>
            <person name="Abouelleil A."/>
            <person name="Alvarado L."/>
            <person name="Arachchi H.M."/>
            <person name="Berlin A."/>
            <person name="Chapman S.B."/>
            <person name="Goldberg J."/>
            <person name="Griggs A."/>
            <person name="Gujja S."/>
            <person name="Hansen M."/>
            <person name="Howarth C."/>
            <person name="Imamovic A."/>
            <person name="Larimer J."/>
            <person name="McCowen C."/>
            <person name="Montmayeur A."/>
            <person name="Murphy C."/>
            <person name="Neiman D."/>
            <person name="Pearson M."/>
            <person name="Priest M."/>
            <person name="Roberts A."/>
            <person name="Saif S."/>
            <person name="Shea T."/>
            <person name="Sisk P."/>
            <person name="Sykes S."/>
            <person name="Wortman J."/>
            <person name="Nusbaum C."/>
            <person name="Birren B."/>
        </authorList>
    </citation>
    <scope>NUCLEOTIDE SEQUENCE [LARGE SCALE GENOMIC DNA]</scope>
    <source>
        <strain evidence="1 2">VS20</strain>
    </source>
</reference>
<proteinExistence type="predicted"/>
<organism evidence="1 2">
    <name type="scientific">Saprolegnia diclina (strain VS20)</name>
    <dbReference type="NCBI Taxonomy" id="1156394"/>
    <lineage>
        <taxon>Eukaryota</taxon>
        <taxon>Sar</taxon>
        <taxon>Stramenopiles</taxon>
        <taxon>Oomycota</taxon>
        <taxon>Saprolegniomycetes</taxon>
        <taxon>Saprolegniales</taxon>
        <taxon>Saprolegniaceae</taxon>
        <taxon>Saprolegnia</taxon>
    </lineage>
</organism>
<gene>
    <name evidence="1" type="ORF">SDRG_03129</name>
</gene>
<accession>T0QYD6</accession>
<protein>
    <submittedName>
        <fullName evidence="1">Uncharacterized protein</fullName>
    </submittedName>
</protein>
<dbReference type="EMBL" id="JH767138">
    <property type="protein sequence ID" value="EQC39701.1"/>
    <property type="molecule type" value="Genomic_DNA"/>
</dbReference>
<dbReference type="InParanoid" id="T0QYD6"/>
<evidence type="ECO:0000313" key="1">
    <source>
        <dbReference type="EMBL" id="EQC39701.1"/>
    </source>
</evidence>
<dbReference type="RefSeq" id="XP_008606973.1">
    <property type="nucleotide sequence ID" value="XM_008608751.1"/>
</dbReference>